<dbReference type="AlphaFoldDB" id="A0A5J5I7Y0"/>
<protein>
    <submittedName>
        <fullName evidence="3">Uncharacterized protein</fullName>
    </submittedName>
</protein>
<dbReference type="EMBL" id="VYQB01000002">
    <property type="protein sequence ID" value="KAA9020974.1"/>
    <property type="molecule type" value="Genomic_DNA"/>
</dbReference>
<evidence type="ECO:0000313" key="4">
    <source>
        <dbReference type="Proteomes" id="UP000325933"/>
    </source>
</evidence>
<evidence type="ECO:0000313" key="2">
    <source>
        <dbReference type="EMBL" id="KAA9020974.1"/>
    </source>
</evidence>
<keyword evidence="5" id="KW-1185">Reference proteome</keyword>
<proteinExistence type="predicted"/>
<evidence type="ECO:0000256" key="1">
    <source>
        <dbReference type="SAM" id="MobiDB-lite"/>
    </source>
</evidence>
<dbReference type="EMBL" id="VYQA01000002">
    <property type="protein sequence ID" value="KAA9033301.1"/>
    <property type="molecule type" value="Genomic_DNA"/>
</dbReference>
<dbReference type="Proteomes" id="UP000325933">
    <property type="component" value="Unassembled WGS sequence"/>
</dbReference>
<reference evidence="4 5" key="1">
    <citation type="submission" date="2019-09" db="EMBL/GenBank/DDBJ databases">
        <authorList>
            <person name="Feng G."/>
        </authorList>
    </citation>
    <scope>NUCLEOTIDE SEQUENCE [LARGE SCALE GENOMIC DNA]</scope>
    <source>
        <strain evidence="3 4">KACC 19283</strain>
        <strain evidence="2 5">KACC 19284</strain>
    </source>
</reference>
<sequence length="75" mass="8750">MEATDDTAPEQPGDLSRPQKRLLKRLYNARTVPVVADERQFISYREAVRYLLSLDEEARESAYAQMKAHVRDKVR</sequence>
<name>A0A5J5I7Y0_9SPHN</name>
<comment type="caution">
    <text evidence="3">The sequence shown here is derived from an EMBL/GenBank/DDBJ whole genome shotgun (WGS) entry which is preliminary data.</text>
</comment>
<evidence type="ECO:0000313" key="3">
    <source>
        <dbReference type="EMBL" id="KAA9033301.1"/>
    </source>
</evidence>
<evidence type="ECO:0000313" key="5">
    <source>
        <dbReference type="Proteomes" id="UP000326364"/>
    </source>
</evidence>
<feature type="region of interest" description="Disordered" evidence="1">
    <location>
        <begin position="1"/>
        <end position="20"/>
    </location>
</feature>
<organism evidence="3 4">
    <name type="scientific">Sphingobium limneticum</name>
    <dbReference type="NCBI Taxonomy" id="1007511"/>
    <lineage>
        <taxon>Bacteria</taxon>
        <taxon>Pseudomonadati</taxon>
        <taxon>Pseudomonadota</taxon>
        <taxon>Alphaproteobacteria</taxon>
        <taxon>Sphingomonadales</taxon>
        <taxon>Sphingomonadaceae</taxon>
        <taxon>Sphingobium</taxon>
    </lineage>
</organism>
<accession>A0A5J5I7Y0</accession>
<gene>
    <name evidence="3" type="ORF">F4U95_02560</name>
    <name evidence="2" type="ORF">F4U96_02560</name>
</gene>
<dbReference type="Proteomes" id="UP000326364">
    <property type="component" value="Unassembled WGS sequence"/>
</dbReference>